<keyword evidence="7" id="KW-1185">Reference proteome</keyword>
<evidence type="ECO:0000256" key="1">
    <source>
        <dbReference type="ARBA" id="ARBA00023015"/>
    </source>
</evidence>
<feature type="domain" description="HTH tetR-type" evidence="5">
    <location>
        <begin position="16"/>
        <end position="76"/>
    </location>
</feature>
<dbReference type="RefSeq" id="WP_171837520.1">
    <property type="nucleotide sequence ID" value="NZ_CP053708.1"/>
</dbReference>
<protein>
    <submittedName>
        <fullName evidence="6">TetR/AcrR family transcriptional regulator</fullName>
    </submittedName>
</protein>
<dbReference type="Proteomes" id="UP000500767">
    <property type="component" value="Chromosome"/>
</dbReference>
<keyword evidence="2 4" id="KW-0238">DNA-binding</keyword>
<proteinExistence type="predicted"/>
<dbReference type="GO" id="GO:0003677">
    <property type="term" value="F:DNA binding"/>
    <property type="evidence" value="ECO:0007669"/>
    <property type="project" value="UniProtKB-UniRule"/>
</dbReference>
<dbReference type="Gene3D" id="1.10.10.60">
    <property type="entry name" value="Homeodomain-like"/>
    <property type="match status" value="1"/>
</dbReference>
<dbReference type="InterPro" id="IPR009057">
    <property type="entry name" value="Homeodomain-like_sf"/>
</dbReference>
<dbReference type="EMBL" id="CP053708">
    <property type="protein sequence ID" value="QKE89395.1"/>
    <property type="molecule type" value="Genomic_DNA"/>
</dbReference>
<dbReference type="AlphaFoldDB" id="A0A6M8HM18"/>
<dbReference type="SUPFAM" id="SSF48498">
    <property type="entry name" value="Tetracyclin repressor-like, C-terminal domain"/>
    <property type="match status" value="1"/>
</dbReference>
<sequence length="211" mass="22544">MAAETVPRRAAGRPREFDANVALDKAVRLFWRHGYEATSMADLVAALGVGAPSLYAAFGNKAQLFAKALERYAATFSVTLYGVIDDPSLTTQATVGKLFDQAARQFSEPGTPGGCFMYSAAAAVSPTSGAIEALLRGKRAEFETRLATRLVQGISRGDLSANIDPIATAKYLNCILQGMSLQARDGAKYADLKSMAQRALASWTRAPRDDT</sequence>
<keyword evidence="1" id="KW-0805">Transcription regulation</keyword>
<dbReference type="KEGG" id="lck:HN018_04500"/>
<evidence type="ECO:0000256" key="3">
    <source>
        <dbReference type="ARBA" id="ARBA00023163"/>
    </source>
</evidence>
<evidence type="ECO:0000313" key="6">
    <source>
        <dbReference type="EMBL" id="QKE89395.1"/>
    </source>
</evidence>
<keyword evidence="3" id="KW-0804">Transcription</keyword>
<dbReference type="PANTHER" id="PTHR47506">
    <property type="entry name" value="TRANSCRIPTIONAL REGULATORY PROTEIN"/>
    <property type="match status" value="1"/>
</dbReference>
<reference evidence="6 7" key="1">
    <citation type="journal article" date="2014" name="World J. Microbiol. Biotechnol.">
        <title>Biodiversity and physiological characteristics of Antarctic and Arctic lichens-associated bacteria.</title>
        <authorList>
            <person name="Lee Y.M."/>
            <person name="Kim E.H."/>
            <person name="Lee H.K."/>
            <person name="Hong S.G."/>
        </authorList>
    </citation>
    <scope>NUCLEOTIDE SEQUENCE [LARGE SCALE GENOMIC DNA]</scope>
    <source>
        <strain evidence="6 7">PAMC 26569</strain>
    </source>
</reference>
<dbReference type="Pfam" id="PF16925">
    <property type="entry name" value="TetR_C_13"/>
    <property type="match status" value="1"/>
</dbReference>
<dbReference type="SUPFAM" id="SSF46689">
    <property type="entry name" value="Homeodomain-like"/>
    <property type="match status" value="1"/>
</dbReference>
<feature type="DNA-binding region" description="H-T-H motif" evidence="4">
    <location>
        <begin position="39"/>
        <end position="58"/>
    </location>
</feature>
<dbReference type="InterPro" id="IPR036271">
    <property type="entry name" value="Tet_transcr_reg_TetR-rel_C_sf"/>
</dbReference>
<dbReference type="PANTHER" id="PTHR47506:SF1">
    <property type="entry name" value="HTH-TYPE TRANSCRIPTIONAL REGULATOR YJDC"/>
    <property type="match status" value="1"/>
</dbReference>
<evidence type="ECO:0000313" key="7">
    <source>
        <dbReference type="Proteomes" id="UP000500767"/>
    </source>
</evidence>
<evidence type="ECO:0000256" key="2">
    <source>
        <dbReference type="ARBA" id="ARBA00023125"/>
    </source>
</evidence>
<dbReference type="PROSITE" id="PS50977">
    <property type="entry name" value="HTH_TETR_2"/>
    <property type="match status" value="1"/>
</dbReference>
<gene>
    <name evidence="6" type="ORF">HN018_04500</name>
</gene>
<evidence type="ECO:0000259" key="5">
    <source>
        <dbReference type="PROSITE" id="PS50977"/>
    </source>
</evidence>
<dbReference type="InterPro" id="IPR001647">
    <property type="entry name" value="HTH_TetR"/>
</dbReference>
<dbReference type="InterPro" id="IPR023772">
    <property type="entry name" value="DNA-bd_HTH_TetR-type_CS"/>
</dbReference>
<organism evidence="6 7">
    <name type="scientific">Lichenicola cladoniae</name>
    <dbReference type="NCBI Taxonomy" id="1484109"/>
    <lineage>
        <taxon>Bacteria</taxon>
        <taxon>Pseudomonadati</taxon>
        <taxon>Pseudomonadota</taxon>
        <taxon>Alphaproteobacteria</taxon>
        <taxon>Acetobacterales</taxon>
        <taxon>Acetobacteraceae</taxon>
        <taxon>Lichenicola</taxon>
    </lineage>
</organism>
<dbReference type="Pfam" id="PF00440">
    <property type="entry name" value="TetR_N"/>
    <property type="match status" value="1"/>
</dbReference>
<evidence type="ECO:0000256" key="4">
    <source>
        <dbReference type="PROSITE-ProRule" id="PRU00335"/>
    </source>
</evidence>
<name>A0A6M8HM18_9PROT</name>
<accession>A0A6M8HM18</accession>
<dbReference type="PROSITE" id="PS01081">
    <property type="entry name" value="HTH_TETR_1"/>
    <property type="match status" value="1"/>
</dbReference>
<dbReference type="InterPro" id="IPR011075">
    <property type="entry name" value="TetR_C"/>
</dbReference>
<dbReference type="Gene3D" id="1.10.357.10">
    <property type="entry name" value="Tetracycline Repressor, domain 2"/>
    <property type="match status" value="1"/>
</dbReference>